<keyword evidence="4" id="KW-0342">GTP-binding</keyword>
<evidence type="ECO:0000256" key="2">
    <source>
        <dbReference type="ARBA" id="ARBA00022517"/>
    </source>
</evidence>
<dbReference type="Gene3D" id="3.40.50.300">
    <property type="entry name" value="P-loop containing nucleotide triphosphate hydrolases"/>
    <property type="match status" value="1"/>
</dbReference>
<dbReference type="InterPro" id="IPR005225">
    <property type="entry name" value="Small_GTP-bd"/>
</dbReference>
<dbReference type="PRINTS" id="PR00326">
    <property type="entry name" value="GTP1OBG"/>
</dbReference>
<dbReference type="InterPro" id="IPR006073">
    <property type="entry name" value="GTP-bd"/>
</dbReference>
<evidence type="ECO:0000256" key="4">
    <source>
        <dbReference type="ARBA" id="ARBA00023134"/>
    </source>
</evidence>
<dbReference type="Proteomes" id="UP000695022">
    <property type="component" value="Unplaced"/>
</dbReference>
<dbReference type="NCBIfam" id="TIGR02729">
    <property type="entry name" value="Obg_CgtA"/>
    <property type="match status" value="1"/>
</dbReference>
<dbReference type="PROSITE" id="PS51710">
    <property type="entry name" value="G_OBG"/>
    <property type="match status" value="1"/>
</dbReference>
<dbReference type="RefSeq" id="XP_014678014.1">
    <property type="nucleotide sequence ID" value="XM_014822528.1"/>
</dbReference>
<evidence type="ECO:0000313" key="9">
    <source>
        <dbReference type="RefSeq" id="XP_014678014.1"/>
    </source>
</evidence>
<keyword evidence="3" id="KW-0547">Nucleotide-binding</keyword>
<evidence type="ECO:0000313" key="8">
    <source>
        <dbReference type="RefSeq" id="XP_014677340.1"/>
    </source>
</evidence>
<dbReference type="InterPro" id="IPR014100">
    <property type="entry name" value="GTP-bd_Obg/CgtA"/>
</dbReference>
<dbReference type="InterPro" id="IPR036726">
    <property type="entry name" value="GTP1_OBG_dom_sf"/>
</dbReference>
<dbReference type="InterPro" id="IPR027417">
    <property type="entry name" value="P-loop_NTPase"/>
</dbReference>
<dbReference type="PANTHER" id="PTHR11702">
    <property type="entry name" value="DEVELOPMENTALLY REGULATED GTP-BINDING PROTEIN-RELATED"/>
    <property type="match status" value="1"/>
</dbReference>
<feature type="domain" description="OBG-type G" evidence="5">
    <location>
        <begin position="202"/>
        <end position="367"/>
    </location>
</feature>
<dbReference type="InterPro" id="IPR031167">
    <property type="entry name" value="G_OBG"/>
</dbReference>
<evidence type="ECO:0000256" key="1">
    <source>
        <dbReference type="ARBA" id="ARBA00007699"/>
    </source>
</evidence>
<protein>
    <submittedName>
        <fullName evidence="8 9">Mitochondrial ribosome-associated GTPase 2-like</fullName>
    </submittedName>
</protein>
<accession>A0ABM1EYR9</accession>
<dbReference type="PIRSF" id="PIRSF002401">
    <property type="entry name" value="GTP_bd_Obg/CgtA"/>
    <property type="match status" value="1"/>
</dbReference>
<name>A0ABM1EYR9_PRICU</name>
<dbReference type="Gene3D" id="2.70.210.12">
    <property type="entry name" value="GTP1/OBG domain"/>
    <property type="match status" value="1"/>
</dbReference>
<feature type="domain" description="Obg" evidence="6">
    <location>
        <begin position="46"/>
        <end position="201"/>
    </location>
</feature>
<keyword evidence="7" id="KW-1185">Reference proteome</keyword>
<gene>
    <name evidence="8 9" type="primary">LOC106816864</name>
</gene>
<reference evidence="8 9" key="1">
    <citation type="submission" date="2025-05" db="UniProtKB">
        <authorList>
            <consortium name="RefSeq"/>
        </authorList>
    </citation>
    <scope>IDENTIFICATION</scope>
</reference>
<proteinExistence type="inferred from homology"/>
<dbReference type="Pfam" id="PF01018">
    <property type="entry name" value="GTP1_OBG"/>
    <property type="match status" value="1"/>
</dbReference>
<dbReference type="SUPFAM" id="SSF82051">
    <property type="entry name" value="Obg GTP-binding protein N-terminal domain"/>
    <property type="match status" value="1"/>
</dbReference>
<evidence type="ECO:0000259" key="5">
    <source>
        <dbReference type="PROSITE" id="PS51710"/>
    </source>
</evidence>
<comment type="similarity">
    <text evidence="1">Belongs to the TRAFAC class OBG-HflX-like GTPase superfamily. OBG GTPase family.</text>
</comment>
<dbReference type="InterPro" id="IPR045086">
    <property type="entry name" value="OBG_GTPase"/>
</dbReference>
<sequence length="392" mass="43219">MFLTEKVVGRHLVELIGRTTAQFRRESTAVKPKRWKKPRSSRDTARPFVDYRRVLMQAGDGGDGNISFLRVFCNAWAGPDGGDGGNGGHVIFKVDANMMSLEHLKPMYKAANGMKGSNKDCNGGNAEHLIIKVPMGTVFFDEGGSMVCDLKKKEDVFVATRGGAGGKGNHYFASNENRAPYIAEEGAIGEKKLLHVELRTIAHAGLVGFPNAGKSTLLRAISRARPRVAAYPFTTRNPHVGIIEYEDYEQISVADIPGLIRGAHKNRGLGYSFLKHIERCNCLVYVLDASASMPWTQLEDLQYELECYSPGLSHVPHAVIANKVDLGRGLANLPLLQEKIGIPVIPVSAKYKQNMEPLLEFLRREYDKVTLRERTNVGMFSTVSSSGDSKLK</sequence>
<dbReference type="CDD" id="cd01898">
    <property type="entry name" value="Obg"/>
    <property type="match status" value="1"/>
</dbReference>
<dbReference type="NCBIfam" id="TIGR00231">
    <property type="entry name" value="small_GTP"/>
    <property type="match status" value="1"/>
</dbReference>
<dbReference type="PANTHER" id="PTHR11702:SF31">
    <property type="entry name" value="MITOCHONDRIAL RIBOSOME-ASSOCIATED GTPASE 2"/>
    <property type="match status" value="1"/>
</dbReference>
<dbReference type="NCBIfam" id="NF008956">
    <property type="entry name" value="PRK12299.1"/>
    <property type="match status" value="1"/>
</dbReference>
<dbReference type="Pfam" id="PF01926">
    <property type="entry name" value="MMR_HSR1"/>
    <property type="match status" value="1"/>
</dbReference>
<dbReference type="GeneID" id="106816864"/>
<evidence type="ECO:0000256" key="3">
    <source>
        <dbReference type="ARBA" id="ARBA00022741"/>
    </source>
</evidence>
<dbReference type="SUPFAM" id="SSF52540">
    <property type="entry name" value="P-loop containing nucleoside triphosphate hydrolases"/>
    <property type="match status" value="1"/>
</dbReference>
<keyword evidence="2" id="KW-0690">Ribosome biogenesis</keyword>
<organism evidence="7 8">
    <name type="scientific">Priapulus caudatus</name>
    <name type="common">Priapulid worm</name>
    <dbReference type="NCBI Taxonomy" id="37621"/>
    <lineage>
        <taxon>Eukaryota</taxon>
        <taxon>Metazoa</taxon>
        <taxon>Ecdysozoa</taxon>
        <taxon>Scalidophora</taxon>
        <taxon>Priapulida</taxon>
        <taxon>Priapulimorpha</taxon>
        <taxon>Priapulimorphida</taxon>
        <taxon>Priapulidae</taxon>
        <taxon>Priapulus</taxon>
    </lineage>
</organism>
<evidence type="ECO:0000313" key="7">
    <source>
        <dbReference type="Proteomes" id="UP000695022"/>
    </source>
</evidence>
<evidence type="ECO:0000259" key="6">
    <source>
        <dbReference type="PROSITE" id="PS51883"/>
    </source>
</evidence>
<dbReference type="RefSeq" id="XP_014677340.1">
    <property type="nucleotide sequence ID" value="XM_014821854.1"/>
</dbReference>
<dbReference type="PROSITE" id="PS51883">
    <property type="entry name" value="OBG"/>
    <property type="match status" value="1"/>
</dbReference>
<dbReference type="InterPro" id="IPR006169">
    <property type="entry name" value="GTP1_OBG_dom"/>
</dbReference>